<organism evidence="1">
    <name type="scientific">Spodoptera frugiperda</name>
    <name type="common">Fall armyworm</name>
    <dbReference type="NCBI Taxonomy" id="7108"/>
    <lineage>
        <taxon>Eukaryota</taxon>
        <taxon>Metazoa</taxon>
        <taxon>Ecdysozoa</taxon>
        <taxon>Arthropoda</taxon>
        <taxon>Hexapoda</taxon>
        <taxon>Insecta</taxon>
        <taxon>Pterygota</taxon>
        <taxon>Neoptera</taxon>
        <taxon>Endopterygota</taxon>
        <taxon>Lepidoptera</taxon>
        <taxon>Glossata</taxon>
        <taxon>Ditrysia</taxon>
        <taxon>Noctuoidea</taxon>
        <taxon>Noctuidae</taxon>
        <taxon>Amphipyrinae</taxon>
        <taxon>Spodoptera</taxon>
    </lineage>
</organism>
<name>A0A2H1V3H9_SPOFR</name>
<dbReference type="EMBL" id="ODYU01000508">
    <property type="protein sequence ID" value="SOQ35400.1"/>
    <property type="molecule type" value="Genomic_DNA"/>
</dbReference>
<gene>
    <name evidence="1" type="ORF">SFRICE_011612</name>
</gene>
<proteinExistence type="predicted"/>
<accession>A0A2H1V3H9</accession>
<evidence type="ECO:0000313" key="1">
    <source>
        <dbReference type="EMBL" id="SOQ35400.1"/>
    </source>
</evidence>
<protein>
    <submittedName>
        <fullName evidence="1">SFRICE_011612</fullName>
    </submittedName>
</protein>
<sequence>MALATVPKYRKLTNIEKHGKYPVLIFNSRITGHKQSTRIGINLQKGFNFIHHLTIKQSFATNVYEIRTGINYKSPFMPYGGNLCNLRALMRR</sequence>
<dbReference type="AlphaFoldDB" id="A0A2H1V3H9"/>
<reference evidence="1" key="1">
    <citation type="submission" date="2016-07" db="EMBL/GenBank/DDBJ databases">
        <authorList>
            <person name="Bretaudeau A."/>
        </authorList>
    </citation>
    <scope>NUCLEOTIDE SEQUENCE</scope>
    <source>
        <strain evidence="1">Rice</strain>
        <tissue evidence="1">Whole body</tissue>
    </source>
</reference>